<feature type="compositionally biased region" description="Basic and acidic residues" evidence="1">
    <location>
        <begin position="179"/>
        <end position="188"/>
    </location>
</feature>
<dbReference type="STRING" id="75743.A0A401QBW7"/>
<feature type="compositionally biased region" description="Basic and acidic residues" evidence="1">
    <location>
        <begin position="49"/>
        <end position="62"/>
    </location>
</feature>
<name>A0A401QBW7_SCYTO</name>
<dbReference type="Proteomes" id="UP000288216">
    <property type="component" value="Unassembled WGS sequence"/>
</dbReference>
<feature type="non-terminal residue" evidence="2">
    <location>
        <position position="196"/>
    </location>
</feature>
<protein>
    <submittedName>
        <fullName evidence="2">Uncharacterized protein</fullName>
    </submittedName>
</protein>
<sequence length="196" mass="22489">FAPFESYDSRSSLDDRDLFRSGFDYSESGPVRSDSYGGRFNRFNNSARNRRDQFRNRAREGSGKQWGQNWSRDRPPNNRPFWNDPFSSSSERLSAQWNELSMGYGGRGYAPPSRNLPSIFSQALTSGFGMFGVQGVGKQFGVGRQRRRERNRYKIMRGRGREMGFGRKRQLSTASNDEPDCKIGRLDQSDFSDSEA</sequence>
<dbReference type="AlphaFoldDB" id="A0A401QBW7"/>
<evidence type="ECO:0000256" key="1">
    <source>
        <dbReference type="SAM" id="MobiDB-lite"/>
    </source>
</evidence>
<evidence type="ECO:0000313" key="2">
    <source>
        <dbReference type="EMBL" id="GCB82807.1"/>
    </source>
</evidence>
<feature type="region of interest" description="Disordered" evidence="1">
    <location>
        <begin position="1"/>
        <end position="87"/>
    </location>
</feature>
<dbReference type="GO" id="GO:0034237">
    <property type="term" value="F:protein kinase A regulatory subunit binding"/>
    <property type="evidence" value="ECO:0007669"/>
    <property type="project" value="TreeGrafter"/>
</dbReference>
<dbReference type="GO" id="GO:0003677">
    <property type="term" value="F:DNA binding"/>
    <property type="evidence" value="ECO:0007669"/>
    <property type="project" value="InterPro"/>
</dbReference>
<organism evidence="2 3">
    <name type="scientific">Scyliorhinus torazame</name>
    <name type="common">Cloudy catshark</name>
    <name type="synonym">Catulus torazame</name>
    <dbReference type="NCBI Taxonomy" id="75743"/>
    <lineage>
        <taxon>Eukaryota</taxon>
        <taxon>Metazoa</taxon>
        <taxon>Chordata</taxon>
        <taxon>Craniata</taxon>
        <taxon>Vertebrata</taxon>
        <taxon>Chondrichthyes</taxon>
        <taxon>Elasmobranchii</taxon>
        <taxon>Galeomorphii</taxon>
        <taxon>Galeoidea</taxon>
        <taxon>Carcharhiniformes</taxon>
        <taxon>Scyliorhinidae</taxon>
        <taxon>Scyliorhinus</taxon>
    </lineage>
</organism>
<comment type="caution">
    <text evidence="2">The sequence shown here is derived from an EMBL/GenBank/DDBJ whole genome shotgun (WGS) entry which is preliminary data.</text>
</comment>
<dbReference type="PANTHER" id="PTHR12190">
    <property type="entry name" value="A-KINASE ANCHOR PROTEIN AKAP 8"/>
    <property type="match status" value="1"/>
</dbReference>
<feature type="compositionally biased region" description="Basic and acidic residues" evidence="1">
    <location>
        <begin position="7"/>
        <end position="19"/>
    </location>
</feature>
<gene>
    <name evidence="2" type="ORF">scyTo_0023786</name>
</gene>
<dbReference type="EMBL" id="BFAA01033738">
    <property type="protein sequence ID" value="GCB82807.1"/>
    <property type="molecule type" value="Genomic_DNA"/>
</dbReference>
<dbReference type="PANTHER" id="PTHR12190:SF6">
    <property type="entry name" value="A-KINASE ANCHOR PROTEIN 8"/>
    <property type="match status" value="1"/>
</dbReference>
<accession>A0A401QBW7</accession>
<proteinExistence type="predicted"/>
<feature type="non-terminal residue" evidence="2">
    <location>
        <position position="1"/>
    </location>
</feature>
<dbReference type="InterPro" id="IPR007071">
    <property type="entry name" value="AKAP95"/>
</dbReference>
<dbReference type="OrthoDB" id="8923935at2759"/>
<evidence type="ECO:0000313" key="3">
    <source>
        <dbReference type="Proteomes" id="UP000288216"/>
    </source>
</evidence>
<keyword evidence="3" id="KW-1185">Reference proteome</keyword>
<feature type="region of interest" description="Disordered" evidence="1">
    <location>
        <begin position="157"/>
        <end position="196"/>
    </location>
</feature>
<reference evidence="2 3" key="1">
    <citation type="journal article" date="2018" name="Nat. Ecol. Evol.">
        <title>Shark genomes provide insights into elasmobranch evolution and the origin of vertebrates.</title>
        <authorList>
            <person name="Hara Y"/>
            <person name="Yamaguchi K"/>
            <person name="Onimaru K"/>
            <person name="Kadota M"/>
            <person name="Koyanagi M"/>
            <person name="Keeley SD"/>
            <person name="Tatsumi K"/>
            <person name="Tanaka K"/>
            <person name="Motone F"/>
            <person name="Kageyama Y"/>
            <person name="Nozu R"/>
            <person name="Adachi N"/>
            <person name="Nishimura O"/>
            <person name="Nakagawa R"/>
            <person name="Tanegashima C"/>
            <person name="Kiyatake I"/>
            <person name="Matsumoto R"/>
            <person name="Murakumo K"/>
            <person name="Nishida K"/>
            <person name="Terakita A"/>
            <person name="Kuratani S"/>
            <person name="Sato K"/>
            <person name="Hyodo S Kuraku.S."/>
        </authorList>
    </citation>
    <scope>NUCLEOTIDE SEQUENCE [LARGE SCALE GENOMIC DNA]</scope>
</reference>
<dbReference type="GO" id="GO:0016363">
    <property type="term" value="C:nuclear matrix"/>
    <property type="evidence" value="ECO:0007669"/>
    <property type="project" value="TreeGrafter"/>
</dbReference>